<dbReference type="PATRIC" id="fig|1429438.4.peg.5438"/>
<comment type="catalytic activity">
    <reaction evidence="1">
        <text>ATP + protein L-histidine = ADP + protein N-phospho-L-histidine.</text>
        <dbReference type="EC" id="2.7.13.3"/>
    </reaction>
</comment>
<keyword evidence="8" id="KW-0902">Two-component regulatory system</keyword>
<name>W4LDF0_ENTF1</name>
<feature type="domain" description="Response regulatory" evidence="13">
    <location>
        <begin position="419"/>
        <end position="537"/>
    </location>
</feature>
<dbReference type="SUPFAM" id="SSF55874">
    <property type="entry name" value="ATPase domain of HSP90 chaperone/DNA topoisomerase II/histidine kinase"/>
    <property type="match status" value="1"/>
</dbReference>
<evidence type="ECO:0000313" key="15">
    <source>
        <dbReference type="Proteomes" id="UP000019141"/>
    </source>
</evidence>
<evidence type="ECO:0000256" key="2">
    <source>
        <dbReference type="ARBA" id="ARBA00012438"/>
    </source>
</evidence>
<dbReference type="SUPFAM" id="SSF47384">
    <property type="entry name" value="Homodimeric domain of signal transducing histidine kinase"/>
    <property type="match status" value="1"/>
</dbReference>
<comment type="caution">
    <text evidence="14">The sequence shown here is derived from an EMBL/GenBank/DDBJ whole genome shotgun (WGS) entry which is preliminary data.</text>
</comment>
<dbReference type="Proteomes" id="UP000019141">
    <property type="component" value="Unassembled WGS sequence"/>
</dbReference>
<dbReference type="CDD" id="cd00156">
    <property type="entry name" value="REC"/>
    <property type="match status" value="1"/>
</dbReference>
<evidence type="ECO:0000259" key="13">
    <source>
        <dbReference type="PROSITE" id="PS50110"/>
    </source>
</evidence>
<keyword evidence="4" id="KW-0808">Transferase</keyword>
<dbReference type="Pfam" id="PF00072">
    <property type="entry name" value="Response_reg"/>
    <property type="match status" value="2"/>
</dbReference>
<dbReference type="PANTHER" id="PTHR45339:SF1">
    <property type="entry name" value="HYBRID SIGNAL TRANSDUCTION HISTIDINE KINASE J"/>
    <property type="match status" value="1"/>
</dbReference>
<dbReference type="EC" id="2.7.13.3" evidence="2"/>
<dbReference type="Pfam" id="PF00512">
    <property type="entry name" value="HisKA"/>
    <property type="match status" value="1"/>
</dbReference>
<sequence>GYASHDQLETIEQERYKAESANRAKSEFLANMSHEIRTPMNGVIGMTTLLFDTSLTSEQEEYVATLRRSGEDLLVIINDILDFSKVEAGKLDLEIIDFELGTTVEDVLELFAERAQAKGLELACLVSPDVPKRVLGDPGRLRQILNNLVGNAIKFTDAGDISIRATLVELRPDAARLRFEVIDSGIGIAPEAQERLFQAFSQANGSTTRKYGGTGLGLAICKRLVELMGGEIGVESTMGAGSTFWFTACLAVGSAPQANPRHDNDLSSQLRVLCVDDNETSRSFLTAQIHAWGVEVDSVGDGPSALARCQPIEHDHVPYDLAIIDVDMPGMNGLELAHAIREIPQLASLPLLFLCPFNQRGIEQVMPEIGATVRVNKPVRQAHLYDGIALAIRRQSVSYSQAPLAPPGQADTPNQISAKVLVAEDNVVNQKIAKRMLEKIGCRVDIVANGHEAVHAIANRAYDVLFMDCEMPEMDGFEATSAIRESESQDIGRLPIIAMTANAMQGDRERCLAAGMDDYVGKPVRLDDLLAVLQKWTLPVDDHATS</sequence>
<dbReference type="HOGENOM" id="CLU_498350_0_0_7"/>
<evidence type="ECO:0000256" key="11">
    <source>
        <dbReference type="PROSITE-ProRule" id="PRU00169"/>
    </source>
</evidence>
<dbReference type="PROSITE" id="PS50109">
    <property type="entry name" value="HIS_KIN"/>
    <property type="match status" value="1"/>
</dbReference>
<reference evidence="14 15" key="1">
    <citation type="journal article" date="2014" name="Nature">
        <title>An environmental bacterial taxon with a large and distinct metabolic repertoire.</title>
        <authorList>
            <person name="Wilson M.C."/>
            <person name="Mori T."/>
            <person name="Ruckert C."/>
            <person name="Uria A.R."/>
            <person name="Helf M.J."/>
            <person name="Takada K."/>
            <person name="Gernert C."/>
            <person name="Steffens U.A."/>
            <person name="Heycke N."/>
            <person name="Schmitt S."/>
            <person name="Rinke C."/>
            <person name="Helfrich E.J."/>
            <person name="Brachmann A.O."/>
            <person name="Gurgui C."/>
            <person name="Wakimoto T."/>
            <person name="Kracht M."/>
            <person name="Crusemann M."/>
            <person name="Hentschel U."/>
            <person name="Abe I."/>
            <person name="Matsunaga S."/>
            <person name="Kalinowski J."/>
            <person name="Takeyama H."/>
            <person name="Piel J."/>
        </authorList>
    </citation>
    <scope>NUCLEOTIDE SEQUENCE [LARGE SCALE GENOMIC DNA]</scope>
    <source>
        <strain evidence="15">TSY1</strain>
    </source>
</reference>
<dbReference type="FunFam" id="3.30.565.10:FF:000010">
    <property type="entry name" value="Sensor histidine kinase RcsC"/>
    <property type="match status" value="1"/>
</dbReference>
<dbReference type="EMBL" id="AZHW01000851">
    <property type="protein sequence ID" value="ETW95964.1"/>
    <property type="molecule type" value="Genomic_DNA"/>
</dbReference>
<dbReference type="PROSITE" id="PS50110">
    <property type="entry name" value="RESPONSE_REGULATORY"/>
    <property type="match status" value="2"/>
</dbReference>
<dbReference type="Pfam" id="PF02518">
    <property type="entry name" value="HATPase_c"/>
    <property type="match status" value="1"/>
</dbReference>
<dbReference type="InterPro" id="IPR036097">
    <property type="entry name" value="HisK_dim/P_sf"/>
</dbReference>
<feature type="domain" description="Histidine kinase" evidence="12">
    <location>
        <begin position="31"/>
        <end position="252"/>
    </location>
</feature>
<keyword evidence="3 11" id="KW-0597">Phosphoprotein</keyword>
<evidence type="ECO:0000256" key="3">
    <source>
        <dbReference type="ARBA" id="ARBA00022553"/>
    </source>
</evidence>
<dbReference type="InterPro" id="IPR003594">
    <property type="entry name" value="HATPase_dom"/>
</dbReference>
<keyword evidence="15" id="KW-1185">Reference proteome</keyword>
<organism evidence="14 15">
    <name type="scientific">Entotheonella factor</name>
    <dbReference type="NCBI Taxonomy" id="1429438"/>
    <lineage>
        <taxon>Bacteria</taxon>
        <taxon>Pseudomonadati</taxon>
        <taxon>Nitrospinota/Tectimicrobiota group</taxon>
        <taxon>Candidatus Tectimicrobiota</taxon>
        <taxon>Candidatus Entotheonellia</taxon>
        <taxon>Candidatus Entotheonellales</taxon>
        <taxon>Candidatus Entotheonellaceae</taxon>
        <taxon>Candidatus Entotheonella</taxon>
    </lineage>
</organism>
<evidence type="ECO:0000256" key="5">
    <source>
        <dbReference type="ARBA" id="ARBA00022741"/>
    </source>
</evidence>
<dbReference type="PRINTS" id="PR00344">
    <property type="entry name" value="BCTRLSENSOR"/>
</dbReference>
<keyword evidence="7" id="KW-0067">ATP-binding</keyword>
<dbReference type="InterPro" id="IPR004358">
    <property type="entry name" value="Sig_transdc_His_kin-like_C"/>
</dbReference>
<comment type="subunit">
    <text evidence="9">At low DSF concentrations, interacts with RpfF.</text>
</comment>
<dbReference type="SMART" id="SM00387">
    <property type="entry name" value="HATPase_c"/>
    <property type="match status" value="1"/>
</dbReference>
<dbReference type="SMART" id="SM00448">
    <property type="entry name" value="REC"/>
    <property type="match status" value="2"/>
</dbReference>
<dbReference type="SMART" id="SM00388">
    <property type="entry name" value="HisKA"/>
    <property type="match status" value="1"/>
</dbReference>
<feature type="modified residue" description="4-aspartylphosphate" evidence="11">
    <location>
        <position position="325"/>
    </location>
</feature>
<feature type="modified residue" description="4-aspartylphosphate" evidence="11">
    <location>
        <position position="468"/>
    </location>
</feature>
<evidence type="ECO:0000259" key="12">
    <source>
        <dbReference type="PROSITE" id="PS50109"/>
    </source>
</evidence>
<evidence type="ECO:0000256" key="7">
    <source>
        <dbReference type="ARBA" id="ARBA00022840"/>
    </source>
</evidence>
<dbReference type="InterPro" id="IPR001789">
    <property type="entry name" value="Sig_transdc_resp-reg_receiver"/>
</dbReference>
<dbReference type="GO" id="GO:0000155">
    <property type="term" value="F:phosphorelay sensor kinase activity"/>
    <property type="evidence" value="ECO:0007669"/>
    <property type="project" value="InterPro"/>
</dbReference>
<dbReference type="Gene3D" id="3.40.50.2300">
    <property type="match status" value="2"/>
</dbReference>
<evidence type="ECO:0000256" key="6">
    <source>
        <dbReference type="ARBA" id="ARBA00022777"/>
    </source>
</evidence>
<keyword evidence="5" id="KW-0547">Nucleotide-binding</keyword>
<evidence type="ECO:0000313" key="14">
    <source>
        <dbReference type="EMBL" id="ETW95964.1"/>
    </source>
</evidence>
<dbReference type="CDD" id="cd17546">
    <property type="entry name" value="REC_hyHK_CKI1_RcsC-like"/>
    <property type="match status" value="1"/>
</dbReference>
<dbReference type="Gene3D" id="1.10.287.130">
    <property type="match status" value="1"/>
</dbReference>
<proteinExistence type="predicted"/>
<dbReference type="CDD" id="cd00082">
    <property type="entry name" value="HisKA"/>
    <property type="match status" value="1"/>
</dbReference>
<dbReference type="Gene3D" id="3.30.565.10">
    <property type="entry name" value="Histidine kinase-like ATPase, C-terminal domain"/>
    <property type="match status" value="1"/>
</dbReference>
<dbReference type="InterPro" id="IPR003661">
    <property type="entry name" value="HisK_dim/P_dom"/>
</dbReference>
<dbReference type="GO" id="GO:0005524">
    <property type="term" value="F:ATP binding"/>
    <property type="evidence" value="ECO:0007669"/>
    <property type="project" value="UniProtKB-KW"/>
</dbReference>
<dbReference type="InterPro" id="IPR011006">
    <property type="entry name" value="CheY-like_superfamily"/>
</dbReference>
<dbReference type="AlphaFoldDB" id="W4LDF0"/>
<evidence type="ECO:0000256" key="8">
    <source>
        <dbReference type="ARBA" id="ARBA00023012"/>
    </source>
</evidence>
<feature type="domain" description="Response regulatory" evidence="13">
    <location>
        <begin position="271"/>
        <end position="392"/>
    </location>
</feature>
<evidence type="ECO:0000256" key="1">
    <source>
        <dbReference type="ARBA" id="ARBA00000085"/>
    </source>
</evidence>
<gene>
    <name evidence="14" type="ORF">ETSY1_28530</name>
</gene>
<protein>
    <recommendedName>
        <fullName evidence="10">Sensory/regulatory protein RpfC</fullName>
        <ecNumber evidence="2">2.7.13.3</ecNumber>
    </recommendedName>
</protein>
<evidence type="ECO:0000256" key="9">
    <source>
        <dbReference type="ARBA" id="ARBA00064003"/>
    </source>
</evidence>
<accession>W4LDF0</accession>
<dbReference type="PANTHER" id="PTHR45339">
    <property type="entry name" value="HYBRID SIGNAL TRANSDUCTION HISTIDINE KINASE J"/>
    <property type="match status" value="1"/>
</dbReference>
<dbReference type="CDD" id="cd16922">
    <property type="entry name" value="HATPase_EvgS-ArcB-TorS-like"/>
    <property type="match status" value="1"/>
</dbReference>
<dbReference type="SUPFAM" id="SSF52172">
    <property type="entry name" value="CheY-like"/>
    <property type="match status" value="2"/>
</dbReference>
<dbReference type="InterPro" id="IPR005467">
    <property type="entry name" value="His_kinase_dom"/>
</dbReference>
<feature type="non-terminal residue" evidence="14">
    <location>
        <position position="1"/>
    </location>
</feature>
<evidence type="ECO:0000256" key="4">
    <source>
        <dbReference type="ARBA" id="ARBA00022679"/>
    </source>
</evidence>
<dbReference type="FunFam" id="1.10.287.130:FF:000002">
    <property type="entry name" value="Two-component osmosensing histidine kinase"/>
    <property type="match status" value="1"/>
</dbReference>
<keyword evidence="6" id="KW-0418">Kinase</keyword>
<evidence type="ECO:0000256" key="10">
    <source>
        <dbReference type="ARBA" id="ARBA00068150"/>
    </source>
</evidence>
<dbReference type="InterPro" id="IPR036890">
    <property type="entry name" value="HATPase_C_sf"/>
</dbReference>